<dbReference type="AlphaFoldDB" id="A0A9P0AWX1"/>
<keyword evidence="6" id="KW-0325">Glycoprotein</keyword>
<dbReference type="Proteomes" id="UP001154078">
    <property type="component" value="Chromosome 2"/>
</dbReference>
<protein>
    <recommendedName>
        <fullName evidence="12">Protein twisted gastrulation</fullName>
    </recommendedName>
</protein>
<evidence type="ECO:0000256" key="7">
    <source>
        <dbReference type="SAM" id="SignalP"/>
    </source>
</evidence>
<dbReference type="PANTHER" id="PTHR12312">
    <property type="entry name" value="TWISTED GASTRULATION PROTEIN HOMOLOG 1-A-RELATED"/>
    <property type="match status" value="1"/>
</dbReference>
<dbReference type="GO" id="GO:0005615">
    <property type="term" value="C:extracellular space"/>
    <property type="evidence" value="ECO:0007669"/>
    <property type="project" value="TreeGrafter"/>
</dbReference>
<evidence type="ECO:0000256" key="4">
    <source>
        <dbReference type="ARBA" id="ARBA00022525"/>
    </source>
</evidence>
<dbReference type="OrthoDB" id="10037323at2759"/>
<evidence type="ECO:0008006" key="12">
    <source>
        <dbReference type="Google" id="ProtNLM"/>
    </source>
</evidence>
<organism evidence="10 11">
    <name type="scientific">Brassicogethes aeneus</name>
    <name type="common">Rape pollen beetle</name>
    <name type="synonym">Meligethes aeneus</name>
    <dbReference type="NCBI Taxonomy" id="1431903"/>
    <lineage>
        <taxon>Eukaryota</taxon>
        <taxon>Metazoa</taxon>
        <taxon>Ecdysozoa</taxon>
        <taxon>Arthropoda</taxon>
        <taxon>Hexapoda</taxon>
        <taxon>Insecta</taxon>
        <taxon>Pterygota</taxon>
        <taxon>Neoptera</taxon>
        <taxon>Endopterygota</taxon>
        <taxon>Coleoptera</taxon>
        <taxon>Polyphaga</taxon>
        <taxon>Cucujiformia</taxon>
        <taxon>Nitidulidae</taxon>
        <taxon>Meligethinae</taxon>
        <taxon>Brassicogethes</taxon>
    </lineage>
</organism>
<feature type="signal peptide" evidence="7">
    <location>
        <begin position="1"/>
        <end position="22"/>
    </location>
</feature>
<gene>
    <name evidence="10" type="ORF">MELIAE_LOCUS4013</name>
</gene>
<evidence type="ECO:0000259" key="9">
    <source>
        <dbReference type="Pfam" id="PF23782"/>
    </source>
</evidence>
<dbReference type="PANTHER" id="PTHR12312:SF16">
    <property type="entry name" value="TWISTED GASTRULATION PROTEIN HOMOLOG 1-A-RELATED"/>
    <property type="match status" value="1"/>
</dbReference>
<dbReference type="Pfam" id="PF04668">
    <property type="entry name" value="Tsg"/>
    <property type="match status" value="1"/>
</dbReference>
<evidence type="ECO:0000256" key="3">
    <source>
        <dbReference type="ARBA" id="ARBA00022473"/>
    </source>
</evidence>
<evidence type="ECO:0000256" key="2">
    <source>
        <dbReference type="ARBA" id="ARBA00010047"/>
    </source>
</evidence>
<dbReference type="GO" id="GO:0030510">
    <property type="term" value="P:regulation of BMP signaling pathway"/>
    <property type="evidence" value="ECO:0007669"/>
    <property type="project" value="TreeGrafter"/>
</dbReference>
<name>A0A9P0AWX1_BRAAE</name>
<keyword evidence="11" id="KW-1185">Reference proteome</keyword>
<accession>A0A9P0AWX1</accession>
<evidence type="ECO:0000313" key="11">
    <source>
        <dbReference type="Proteomes" id="UP001154078"/>
    </source>
</evidence>
<feature type="domain" description="Tsg N-terminal" evidence="9">
    <location>
        <begin position="22"/>
        <end position="79"/>
    </location>
</feature>
<reference evidence="10" key="1">
    <citation type="submission" date="2021-12" db="EMBL/GenBank/DDBJ databases">
        <authorList>
            <person name="King R."/>
        </authorList>
    </citation>
    <scope>NUCLEOTIDE SEQUENCE</scope>
</reference>
<evidence type="ECO:0000259" key="8">
    <source>
        <dbReference type="Pfam" id="PF04668"/>
    </source>
</evidence>
<dbReference type="InterPro" id="IPR006761">
    <property type="entry name" value="Tsg"/>
</dbReference>
<keyword evidence="3" id="KW-0217">Developmental protein</keyword>
<evidence type="ECO:0000256" key="1">
    <source>
        <dbReference type="ARBA" id="ARBA00004613"/>
    </source>
</evidence>
<dbReference type="Pfam" id="PF23782">
    <property type="entry name" value="Tsg_N"/>
    <property type="match status" value="1"/>
</dbReference>
<evidence type="ECO:0000313" key="10">
    <source>
        <dbReference type="EMBL" id="CAH0551406.1"/>
    </source>
</evidence>
<evidence type="ECO:0000256" key="5">
    <source>
        <dbReference type="ARBA" id="ARBA00022729"/>
    </source>
</evidence>
<feature type="domain" description="Tsg C-terminal" evidence="8">
    <location>
        <begin position="83"/>
        <end position="208"/>
    </location>
</feature>
<keyword evidence="5 7" id="KW-0732">Signal</keyword>
<feature type="chain" id="PRO_5040331487" description="Protein twisted gastrulation" evidence="7">
    <location>
        <begin position="23"/>
        <end position="238"/>
    </location>
</feature>
<dbReference type="InterPro" id="IPR057726">
    <property type="entry name" value="Tsg_C"/>
</dbReference>
<dbReference type="EMBL" id="OV121133">
    <property type="protein sequence ID" value="CAH0551406.1"/>
    <property type="molecule type" value="Genomic_DNA"/>
</dbReference>
<proteinExistence type="inferred from homology"/>
<sequence length="238" mass="27234">MPSQAITLLLLTFLLYLLKSEACNEAVCGSIVSKCLLTKSCDCERNEECSCCKSCFNCLSDLYTECCACVDMCPQVNETDTSLSTKSHVEDFKESVEGLFQVLTEYSDDRWNSLTFPVDIDISMYAAKKEVKIYMKTKDQETFENSNIITLNCTVAYWEDCMSWKKCKTSCQSMGASSYRWFHDGCCECIGKHCINYGVNESKCKNCPFNEEEENIDEEDLLDYGEETYDDYGYEDEN</sequence>
<evidence type="ECO:0000256" key="6">
    <source>
        <dbReference type="ARBA" id="ARBA00023180"/>
    </source>
</evidence>
<keyword evidence="4" id="KW-0964">Secreted</keyword>
<dbReference type="InterPro" id="IPR057635">
    <property type="entry name" value="Tsg_N"/>
</dbReference>
<comment type="similarity">
    <text evidence="2">Belongs to the twisted gastrulation protein family.</text>
</comment>
<comment type="subcellular location">
    <subcellularLocation>
        <location evidence="1">Secreted</location>
    </subcellularLocation>
</comment>